<name>A0ABS6ACR5_9GAMM</name>
<keyword evidence="2" id="KW-1185">Reference proteome</keyword>
<dbReference type="EMBL" id="JAHKPV010000021">
    <property type="protein sequence ID" value="MBU2875938.1"/>
    <property type="molecule type" value="Genomic_DNA"/>
</dbReference>
<protein>
    <submittedName>
        <fullName evidence="1">Uncharacterized protein</fullName>
    </submittedName>
</protein>
<dbReference type="RefSeq" id="WP_216009675.1">
    <property type="nucleotide sequence ID" value="NZ_JAHKPV010000021.1"/>
</dbReference>
<sequence>MALEDSLTSLSRYVEFSYDNFNSYSIEMVRILLSAGSEVDVVLKDICKILEPSRKVKNISDYRDLISSKSLCFDGRLVHIPRFGLDFEPWSDWSSKEPLFWWRSYNKVKHQRSSSYSEGNLKNVLYAMAALFSANVVLCKLNGISKVCPPPSMFRSLDGAARVMGSIEGEQCLFVH</sequence>
<proteinExistence type="predicted"/>
<accession>A0ABS6ACR5</accession>
<evidence type="ECO:0000313" key="2">
    <source>
        <dbReference type="Proteomes" id="UP000753376"/>
    </source>
</evidence>
<gene>
    <name evidence="1" type="ORF">KO508_18220</name>
</gene>
<dbReference type="Proteomes" id="UP000753376">
    <property type="component" value="Unassembled WGS sequence"/>
</dbReference>
<comment type="caution">
    <text evidence="1">The sequence shown here is derived from an EMBL/GenBank/DDBJ whole genome shotgun (WGS) entry which is preliminary data.</text>
</comment>
<organism evidence="1 2">
    <name type="scientific">Marinobacter salexigens</name>
    <dbReference type="NCBI Taxonomy" id="1925763"/>
    <lineage>
        <taxon>Bacteria</taxon>
        <taxon>Pseudomonadati</taxon>
        <taxon>Pseudomonadota</taxon>
        <taxon>Gammaproteobacteria</taxon>
        <taxon>Pseudomonadales</taxon>
        <taxon>Marinobacteraceae</taxon>
        <taxon>Marinobacter</taxon>
    </lineage>
</organism>
<reference evidence="1 2" key="1">
    <citation type="submission" date="2021-05" db="EMBL/GenBank/DDBJ databases">
        <title>Draft genomes of bacteria isolated from model marine particles.</title>
        <authorList>
            <person name="Datta M.S."/>
            <person name="Schwartzman J.A."/>
            <person name="Enke T.N."/>
            <person name="Saavedra J."/>
            <person name="Cermak N."/>
            <person name="Cordero O.X."/>
        </authorList>
    </citation>
    <scope>NUCLEOTIDE SEQUENCE [LARGE SCALE GENOMIC DNA]</scope>
    <source>
        <strain evidence="1 2">D2M19</strain>
    </source>
</reference>
<evidence type="ECO:0000313" key="1">
    <source>
        <dbReference type="EMBL" id="MBU2875938.1"/>
    </source>
</evidence>